<comment type="similarity">
    <text evidence="2 9">Belongs to the membrane fusion protein (MFP) (TC 8.A.1) family.</text>
</comment>
<keyword evidence="8 9" id="KW-0472">Membrane</keyword>
<dbReference type="EMBL" id="QJPH01000377">
    <property type="protein sequence ID" value="PZN75786.1"/>
    <property type="molecule type" value="Genomic_DNA"/>
</dbReference>
<evidence type="ECO:0000313" key="14">
    <source>
        <dbReference type="Proteomes" id="UP000249396"/>
    </source>
</evidence>
<evidence type="ECO:0000259" key="12">
    <source>
        <dbReference type="Pfam" id="PF26002"/>
    </source>
</evidence>
<evidence type="ECO:0000256" key="2">
    <source>
        <dbReference type="ARBA" id="ARBA00009477"/>
    </source>
</evidence>
<keyword evidence="7 9" id="KW-1133">Transmembrane helix</keyword>
<dbReference type="Pfam" id="PF26002">
    <property type="entry name" value="Beta-barrel_AprE"/>
    <property type="match status" value="1"/>
</dbReference>
<dbReference type="GO" id="GO:0015031">
    <property type="term" value="P:protein transport"/>
    <property type="evidence" value="ECO:0007669"/>
    <property type="project" value="InterPro"/>
</dbReference>
<dbReference type="Gene3D" id="2.40.50.100">
    <property type="match status" value="1"/>
</dbReference>
<dbReference type="PANTHER" id="PTHR30386">
    <property type="entry name" value="MEMBRANE FUSION SUBUNIT OF EMRAB-TOLC MULTIDRUG EFFLUX PUMP"/>
    <property type="match status" value="1"/>
</dbReference>
<proteinExistence type="inferred from homology"/>
<dbReference type="GO" id="GO:0005886">
    <property type="term" value="C:plasma membrane"/>
    <property type="evidence" value="ECO:0007669"/>
    <property type="project" value="UniProtKB-SubCell"/>
</dbReference>
<feature type="domain" description="AprE-like long alpha-helical hairpin" evidence="11">
    <location>
        <begin position="94"/>
        <end position="282"/>
    </location>
</feature>
<evidence type="ECO:0000313" key="13">
    <source>
        <dbReference type="EMBL" id="PZN75786.1"/>
    </source>
</evidence>
<keyword evidence="10" id="KW-0175">Coiled coil</keyword>
<evidence type="ECO:0000259" key="11">
    <source>
        <dbReference type="Pfam" id="PF25994"/>
    </source>
</evidence>
<evidence type="ECO:0000256" key="8">
    <source>
        <dbReference type="ARBA" id="ARBA00023136"/>
    </source>
</evidence>
<evidence type="ECO:0000256" key="3">
    <source>
        <dbReference type="ARBA" id="ARBA00022448"/>
    </source>
</evidence>
<dbReference type="NCBIfam" id="TIGR01843">
    <property type="entry name" value="type_I_hlyD"/>
    <property type="match status" value="1"/>
</dbReference>
<organism evidence="13 14">
    <name type="scientific">Candidatus Methylumidiphilus alinenensis</name>
    <dbReference type="NCBI Taxonomy" id="2202197"/>
    <lineage>
        <taxon>Bacteria</taxon>
        <taxon>Pseudomonadati</taxon>
        <taxon>Pseudomonadota</taxon>
        <taxon>Gammaproteobacteria</taxon>
        <taxon>Methylococcales</taxon>
        <taxon>Candidatus Methylumidiphilus</taxon>
    </lineage>
</organism>
<keyword evidence="3 9" id="KW-0813">Transport</keyword>
<dbReference type="PRINTS" id="PR01490">
    <property type="entry name" value="RTXTOXIND"/>
</dbReference>
<feature type="coiled-coil region" evidence="10">
    <location>
        <begin position="213"/>
        <end position="283"/>
    </location>
</feature>
<protein>
    <recommendedName>
        <fullName evidence="9">Membrane fusion protein (MFP) family protein</fullName>
    </recommendedName>
</protein>
<dbReference type="PANTHER" id="PTHR30386:SF17">
    <property type="entry name" value="ALKALINE PROTEASE SECRETION PROTEIN APRE"/>
    <property type="match status" value="1"/>
</dbReference>
<evidence type="ECO:0000256" key="4">
    <source>
        <dbReference type="ARBA" id="ARBA00022475"/>
    </source>
</evidence>
<gene>
    <name evidence="13" type="ORF">DM484_18025</name>
</gene>
<evidence type="ECO:0000256" key="1">
    <source>
        <dbReference type="ARBA" id="ARBA00004377"/>
    </source>
</evidence>
<dbReference type="Pfam" id="PF25994">
    <property type="entry name" value="HH_AprE"/>
    <property type="match status" value="1"/>
</dbReference>
<comment type="subcellular location">
    <subcellularLocation>
        <location evidence="1 9">Cell inner membrane</location>
        <topology evidence="1 9">Single-pass membrane protein</topology>
    </subcellularLocation>
</comment>
<evidence type="ECO:0000256" key="5">
    <source>
        <dbReference type="ARBA" id="ARBA00022519"/>
    </source>
</evidence>
<keyword evidence="4 9" id="KW-1003">Cell membrane</keyword>
<evidence type="ECO:0000256" key="7">
    <source>
        <dbReference type="ARBA" id="ARBA00022989"/>
    </source>
</evidence>
<keyword evidence="6 9" id="KW-0812">Transmembrane</keyword>
<sequence>MKNQPIHTEPLTDDRTLRRLGFFLVIAIFGGFGGWAAFAPLSSAAHAPGQVTVENYRKTVQHLEGGIVQSIRVRDGDVVEKGQILVTLDDTQPRSQLEVLRGQFLISLAREARLIALRDGQSKIVYPKELLESKGDARAADAMRVQSQTFQARRQSYDNEIRLYEEQIGQLKAKEIGLRSQKASRELLMHSYESELADFQALLKEGYSDKQTVRDLERKLSDSQGQSGELQSNLAATGLQISETKLKELQLQKELQSDVIKELAEVQVNLFELREKIHALEQTVERSVIKAPESGKVMGLAAHTLGGVIAPGSRILEIVPQNEKLLVEAKVSPLDIDRVKIGQPAEIRFSVFKAKVLPKIEGKVLALSADSLVTEDDQHTPYYLARVDVDKKALDTLAKLKLDLLPGMPAEVLIHTGKRTFFQYLSDPLKDSFSRAFIED</sequence>
<keyword evidence="5 9" id="KW-0997">Cell inner membrane</keyword>
<reference evidence="13 14" key="1">
    <citation type="journal article" date="2018" name="Aquat. Microb. Ecol.">
        <title>Gammaproteobacterial methanotrophs dominate.</title>
        <authorList>
            <person name="Rissanen A.J."/>
            <person name="Saarenheimo J."/>
            <person name="Tiirola M."/>
            <person name="Peura S."/>
            <person name="Aalto S.L."/>
            <person name="Karvinen A."/>
            <person name="Nykanen H."/>
        </authorList>
    </citation>
    <scope>NUCLEOTIDE SEQUENCE [LARGE SCALE GENOMIC DNA]</scope>
    <source>
        <strain evidence="13">AMbin10</strain>
    </source>
</reference>
<dbReference type="InterPro" id="IPR058781">
    <property type="entry name" value="HH_AprE-like"/>
</dbReference>
<feature type="domain" description="AprE-like beta-barrel" evidence="12">
    <location>
        <begin position="325"/>
        <end position="417"/>
    </location>
</feature>
<comment type="caution">
    <text evidence="13">The sequence shown here is derived from an EMBL/GenBank/DDBJ whole genome shotgun (WGS) entry which is preliminary data.</text>
</comment>
<dbReference type="AlphaFoldDB" id="A0A2W4QXU1"/>
<feature type="transmembrane region" description="Helical" evidence="9">
    <location>
        <begin position="20"/>
        <end position="38"/>
    </location>
</feature>
<accession>A0A2W4QXU1</accession>
<evidence type="ECO:0000256" key="9">
    <source>
        <dbReference type="RuleBase" id="RU365093"/>
    </source>
</evidence>
<dbReference type="Proteomes" id="UP000249396">
    <property type="component" value="Unassembled WGS sequence"/>
</dbReference>
<dbReference type="Gene3D" id="2.40.30.170">
    <property type="match status" value="1"/>
</dbReference>
<dbReference type="InterPro" id="IPR050739">
    <property type="entry name" value="MFP"/>
</dbReference>
<dbReference type="InterPro" id="IPR058982">
    <property type="entry name" value="Beta-barrel_AprE"/>
</dbReference>
<dbReference type="InterPro" id="IPR010129">
    <property type="entry name" value="T1SS_HlyD"/>
</dbReference>
<name>A0A2W4QXU1_9GAMM</name>
<evidence type="ECO:0000256" key="6">
    <source>
        <dbReference type="ARBA" id="ARBA00022692"/>
    </source>
</evidence>
<evidence type="ECO:0000256" key="10">
    <source>
        <dbReference type="SAM" id="Coils"/>
    </source>
</evidence>